<keyword evidence="4" id="KW-1185">Reference proteome</keyword>
<evidence type="ECO:0000313" key="4">
    <source>
        <dbReference type="Proteomes" id="UP001458880"/>
    </source>
</evidence>
<dbReference type="SMART" id="SM01023">
    <property type="entry name" value="BAF"/>
    <property type="match status" value="1"/>
</dbReference>
<comment type="subcellular location">
    <subcellularLocation>
        <location evidence="1">Nucleus</location>
    </subcellularLocation>
</comment>
<dbReference type="Pfam" id="PF02961">
    <property type="entry name" value="SAM_BAF"/>
    <property type="match status" value="1"/>
</dbReference>
<dbReference type="PANTHER" id="PTHR47507:SF6">
    <property type="entry name" value="BARRIER-TO-AUTOINTEGRATION FACTOR"/>
    <property type="match status" value="1"/>
</dbReference>
<name>A0AAW1JKU7_POPJA</name>
<accession>A0AAW1JKU7</accession>
<dbReference type="GO" id="GO:0003677">
    <property type="term" value="F:DNA binding"/>
    <property type="evidence" value="ECO:0007669"/>
    <property type="project" value="InterPro"/>
</dbReference>
<proteinExistence type="predicted"/>
<comment type="caution">
    <text evidence="3">The sequence shown here is derived from an EMBL/GenBank/DDBJ whole genome shotgun (WGS) entry which is preliminary data.</text>
</comment>
<dbReference type="PANTHER" id="PTHR47507">
    <property type="entry name" value="BARRIER TO AUTOINTEGRATION FACTOR 2"/>
    <property type="match status" value="1"/>
</dbReference>
<dbReference type="InterPro" id="IPR036617">
    <property type="entry name" value="BAF_sf"/>
</dbReference>
<dbReference type="EMBL" id="JASPKY010000346">
    <property type="protein sequence ID" value="KAK9704603.1"/>
    <property type="molecule type" value="Genomic_DNA"/>
</dbReference>
<sequence>MSATQKRLRFISEPMTSKLVTELPGIGQVYGNRLSKNGYPMARDVFAQYLFLRGDEAAFRNFMDTNGGVTDPRSVTDCYEALKDWSQHFL</sequence>
<evidence type="ECO:0000313" key="3">
    <source>
        <dbReference type="EMBL" id="KAK9704602.1"/>
    </source>
</evidence>
<dbReference type="EMBL" id="JASPKY010000346">
    <property type="protein sequence ID" value="KAK9704602.1"/>
    <property type="molecule type" value="Genomic_DNA"/>
</dbReference>
<organism evidence="3 4">
    <name type="scientific">Popillia japonica</name>
    <name type="common">Japanese beetle</name>
    <dbReference type="NCBI Taxonomy" id="7064"/>
    <lineage>
        <taxon>Eukaryota</taxon>
        <taxon>Metazoa</taxon>
        <taxon>Ecdysozoa</taxon>
        <taxon>Arthropoda</taxon>
        <taxon>Hexapoda</taxon>
        <taxon>Insecta</taxon>
        <taxon>Pterygota</taxon>
        <taxon>Neoptera</taxon>
        <taxon>Endopterygota</taxon>
        <taxon>Coleoptera</taxon>
        <taxon>Polyphaga</taxon>
        <taxon>Scarabaeiformia</taxon>
        <taxon>Scarabaeidae</taxon>
        <taxon>Rutelinae</taxon>
        <taxon>Popillia</taxon>
    </lineage>
</organism>
<dbReference type="GO" id="GO:0051276">
    <property type="term" value="P:chromosome organization"/>
    <property type="evidence" value="ECO:0007669"/>
    <property type="project" value="TreeGrafter"/>
</dbReference>
<keyword evidence="2" id="KW-0539">Nucleus</keyword>
<dbReference type="Proteomes" id="UP001458880">
    <property type="component" value="Unassembled WGS sequence"/>
</dbReference>
<dbReference type="SUPFAM" id="SSF47798">
    <property type="entry name" value="Barrier-to-autointegration factor, BAF"/>
    <property type="match status" value="1"/>
</dbReference>
<reference evidence="3 4" key="2">
    <citation type="journal article" date="2024" name="BMC Genomics">
        <title>De novo assembly and annotation of Popillia japonica's genome with initial clues to its potential as an invasive pest.</title>
        <authorList>
            <person name="Cucini C."/>
            <person name="Boschi S."/>
            <person name="Funari R."/>
            <person name="Cardaioli E."/>
            <person name="Iannotti N."/>
            <person name="Marturano G."/>
            <person name="Paoli F."/>
            <person name="Bruttini M."/>
            <person name="Carapelli A."/>
            <person name="Frati F."/>
            <person name="Nardi F."/>
        </authorList>
    </citation>
    <scope>NUCLEOTIDE SEQUENCE [LARGE SCALE GENOMIC DNA]</scope>
    <source>
        <strain evidence="3">DMR45628</strain>
    </source>
</reference>
<dbReference type="AlphaFoldDB" id="A0AAW1JKU7"/>
<evidence type="ECO:0000256" key="2">
    <source>
        <dbReference type="ARBA" id="ARBA00023242"/>
    </source>
</evidence>
<reference evidence="3" key="1">
    <citation type="submission" date="2023-05" db="EMBL/GenBank/DDBJ databases">
        <authorList>
            <person name="Nardi F."/>
            <person name="Carapelli A."/>
            <person name="Cucini C."/>
        </authorList>
    </citation>
    <scope>NUCLEOTIDE SEQUENCE</scope>
    <source>
        <strain evidence="3">DMR45628</strain>
        <tissue evidence="3">Testes</tissue>
    </source>
</reference>
<dbReference type="Gene3D" id="1.10.150.40">
    <property type="entry name" value="Barrier-to-autointegration factor, BAF"/>
    <property type="match status" value="1"/>
</dbReference>
<dbReference type="GO" id="GO:0000793">
    <property type="term" value="C:condensed chromosome"/>
    <property type="evidence" value="ECO:0007669"/>
    <property type="project" value="TreeGrafter"/>
</dbReference>
<evidence type="ECO:0000256" key="1">
    <source>
        <dbReference type="ARBA" id="ARBA00004123"/>
    </source>
</evidence>
<gene>
    <name evidence="3" type="ORF">QE152_g27777</name>
</gene>
<protein>
    <submittedName>
        <fullName evidence="3">Barrier to autointegration factor</fullName>
    </submittedName>
</protein>
<dbReference type="EMBL" id="JASPKY010000346">
    <property type="protein sequence ID" value="KAK9704601.1"/>
    <property type="molecule type" value="Genomic_DNA"/>
</dbReference>
<dbReference type="InterPro" id="IPR051387">
    <property type="entry name" value="BAF"/>
</dbReference>
<dbReference type="GO" id="GO:0005634">
    <property type="term" value="C:nucleus"/>
    <property type="evidence" value="ECO:0007669"/>
    <property type="project" value="UniProtKB-SubCell"/>
</dbReference>
<dbReference type="InterPro" id="IPR004122">
    <property type="entry name" value="BAF_prot"/>
</dbReference>